<sequence length="450" mass="44656">MKFTPDSRVAGNRPWWTLAAVSLGGMMAGLDGTALTIAGPGIASTTGTSLSGLQWVTTAYLLALAAALFPAGRLADRFGRRAVFLAGVLGFGTASLLVALTSSIGVLVALRALQGICGALLQPAALALLRAAFPPERLELALGIWGGASAAAIAAGPIVAGLLVGWAGWQAVFLVNVPIAVLTAVVTVVRIGESRATGEPGTIRKLLRSPGVGVGAVLTALSYFSLFGLLFFLTLYLQNVRGLDPVAAGMWLLPVTVVVVLSAPAGGVLTGRFGPRLPAAGGLVLVAVGMAGFTRLDGGTGWLDALPASVVLGAGTGIALIAATQLIVAGAPVSMSGLASALQQVATQLGGALGIVALGAVMSLRAKGIVADEAVTQGAVPPGVAPEDAHHAFLAGFAATAVAAAAVTAVGAVVAVRLSPGMSGSGRALAKRTGPPQRTSDVDSKRGDQQ</sequence>
<feature type="transmembrane region" description="Helical" evidence="6">
    <location>
        <begin position="169"/>
        <end position="191"/>
    </location>
</feature>
<evidence type="ECO:0000256" key="4">
    <source>
        <dbReference type="ARBA" id="ARBA00023136"/>
    </source>
</evidence>
<keyword evidence="4 6" id="KW-0472">Membrane</keyword>
<gene>
    <name evidence="8" type="ORF">GCM10009754_03380</name>
</gene>
<evidence type="ECO:0000256" key="1">
    <source>
        <dbReference type="ARBA" id="ARBA00004651"/>
    </source>
</evidence>
<evidence type="ECO:0000256" key="3">
    <source>
        <dbReference type="ARBA" id="ARBA00022989"/>
    </source>
</evidence>
<dbReference type="InterPro" id="IPR036259">
    <property type="entry name" value="MFS_trans_sf"/>
</dbReference>
<keyword evidence="9" id="KW-1185">Reference proteome</keyword>
<dbReference type="InterPro" id="IPR005829">
    <property type="entry name" value="Sugar_transporter_CS"/>
</dbReference>
<reference evidence="8 9" key="1">
    <citation type="journal article" date="2019" name="Int. J. Syst. Evol. Microbiol.">
        <title>The Global Catalogue of Microorganisms (GCM) 10K type strain sequencing project: providing services to taxonomists for standard genome sequencing and annotation.</title>
        <authorList>
            <consortium name="The Broad Institute Genomics Platform"/>
            <consortium name="The Broad Institute Genome Sequencing Center for Infectious Disease"/>
            <person name="Wu L."/>
            <person name="Ma J."/>
        </authorList>
    </citation>
    <scope>NUCLEOTIDE SEQUENCE [LARGE SCALE GENOMIC DNA]</scope>
    <source>
        <strain evidence="8 9">JCM 14545</strain>
    </source>
</reference>
<feature type="transmembrane region" description="Helical" evidence="6">
    <location>
        <begin position="392"/>
        <end position="416"/>
    </location>
</feature>
<dbReference type="PANTHER" id="PTHR42718">
    <property type="entry name" value="MAJOR FACILITATOR SUPERFAMILY MULTIDRUG TRANSPORTER MFSC"/>
    <property type="match status" value="1"/>
</dbReference>
<dbReference type="Gene3D" id="1.20.1250.20">
    <property type="entry name" value="MFS general substrate transporter like domains"/>
    <property type="match status" value="1"/>
</dbReference>
<feature type="transmembrane region" description="Helical" evidence="6">
    <location>
        <begin position="308"/>
        <end position="333"/>
    </location>
</feature>
<feature type="transmembrane region" description="Helical" evidence="6">
    <location>
        <begin position="112"/>
        <end position="133"/>
    </location>
</feature>
<dbReference type="SUPFAM" id="SSF103473">
    <property type="entry name" value="MFS general substrate transporter"/>
    <property type="match status" value="1"/>
</dbReference>
<feature type="transmembrane region" description="Helical" evidence="6">
    <location>
        <begin position="212"/>
        <end position="237"/>
    </location>
</feature>
<accession>A0ABN2PZT0</accession>
<evidence type="ECO:0000256" key="5">
    <source>
        <dbReference type="SAM" id="MobiDB-lite"/>
    </source>
</evidence>
<keyword evidence="2 6" id="KW-0812">Transmembrane</keyword>
<protein>
    <submittedName>
        <fullName evidence="8">MFS transporter</fullName>
    </submittedName>
</protein>
<evidence type="ECO:0000259" key="7">
    <source>
        <dbReference type="PROSITE" id="PS50850"/>
    </source>
</evidence>
<comment type="subcellular location">
    <subcellularLocation>
        <location evidence="1">Cell membrane</location>
        <topology evidence="1">Multi-pass membrane protein</topology>
    </subcellularLocation>
</comment>
<dbReference type="EMBL" id="BAAANN010000001">
    <property type="protein sequence ID" value="GAA1939589.1"/>
    <property type="molecule type" value="Genomic_DNA"/>
</dbReference>
<evidence type="ECO:0000256" key="6">
    <source>
        <dbReference type="SAM" id="Phobius"/>
    </source>
</evidence>
<feature type="compositionally biased region" description="Basic and acidic residues" evidence="5">
    <location>
        <begin position="440"/>
        <end position="450"/>
    </location>
</feature>
<dbReference type="PANTHER" id="PTHR42718:SF42">
    <property type="entry name" value="EXPORT PROTEIN"/>
    <property type="match status" value="1"/>
</dbReference>
<feature type="domain" description="Major facilitator superfamily (MFS) profile" evidence="7">
    <location>
        <begin position="17"/>
        <end position="423"/>
    </location>
</feature>
<evidence type="ECO:0000313" key="9">
    <source>
        <dbReference type="Proteomes" id="UP001501116"/>
    </source>
</evidence>
<dbReference type="PROSITE" id="PS00216">
    <property type="entry name" value="SUGAR_TRANSPORT_1"/>
    <property type="match status" value="1"/>
</dbReference>
<comment type="caution">
    <text evidence="8">The sequence shown here is derived from an EMBL/GenBank/DDBJ whole genome shotgun (WGS) entry which is preliminary data.</text>
</comment>
<evidence type="ECO:0000313" key="8">
    <source>
        <dbReference type="EMBL" id="GAA1939589.1"/>
    </source>
</evidence>
<feature type="transmembrane region" description="Helical" evidence="6">
    <location>
        <begin position="345"/>
        <end position="364"/>
    </location>
</feature>
<name>A0ABN2PZT0_9PSEU</name>
<dbReference type="CDD" id="cd17321">
    <property type="entry name" value="MFS_MMR_MDR_like"/>
    <property type="match status" value="1"/>
</dbReference>
<feature type="transmembrane region" description="Helical" evidence="6">
    <location>
        <begin position="53"/>
        <end position="71"/>
    </location>
</feature>
<dbReference type="InterPro" id="IPR020846">
    <property type="entry name" value="MFS_dom"/>
</dbReference>
<dbReference type="InterPro" id="IPR011701">
    <property type="entry name" value="MFS"/>
</dbReference>
<dbReference type="Pfam" id="PF07690">
    <property type="entry name" value="MFS_1"/>
    <property type="match status" value="1"/>
</dbReference>
<feature type="transmembrane region" description="Helical" evidence="6">
    <location>
        <begin position="83"/>
        <end position="106"/>
    </location>
</feature>
<feature type="transmembrane region" description="Helical" evidence="6">
    <location>
        <begin position="277"/>
        <end position="296"/>
    </location>
</feature>
<dbReference type="PROSITE" id="PS50850">
    <property type="entry name" value="MFS"/>
    <property type="match status" value="1"/>
</dbReference>
<feature type="region of interest" description="Disordered" evidence="5">
    <location>
        <begin position="422"/>
        <end position="450"/>
    </location>
</feature>
<feature type="transmembrane region" description="Helical" evidence="6">
    <location>
        <begin position="140"/>
        <end position="163"/>
    </location>
</feature>
<evidence type="ECO:0000256" key="2">
    <source>
        <dbReference type="ARBA" id="ARBA00022692"/>
    </source>
</evidence>
<keyword evidence="3 6" id="KW-1133">Transmembrane helix</keyword>
<feature type="transmembrane region" description="Helical" evidence="6">
    <location>
        <begin position="249"/>
        <end position="270"/>
    </location>
</feature>
<proteinExistence type="predicted"/>
<organism evidence="8 9">
    <name type="scientific">Amycolatopsis minnesotensis</name>
    <dbReference type="NCBI Taxonomy" id="337894"/>
    <lineage>
        <taxon>Bacteria</taxon>
        <taxon>Bacillati</taxon>
        <taxon>Actinomycetota</taxon>
        <taxon>Actinomycetes</taxon>
        <taxon>Pseudonocardiales</taxon>
        <taxon>Pseudonocardiaceae</taxon>
        <taxon>Amycolatopsis</taxon>
    </lineage>
</organism>
<dbReference type="Proteomes" id="UP001501116">
    <property type="component" value="Unassembled WGS sequence"/>
</dbReference>
<dbReference type="RefSeq" id="WP_344412550.1">
    <property type="nucleotide sequence ID" value="NZ_BAAANN010000001.1"/>
</dbReference>